<evidence type="ECO:0000313" key="7">
    <source>
        <dbReference type="Proteomes" id="UP000685013"/>
    </source>
</evidence>
<dbReference type="EMBL" id="JAGKQH010000004">
    <property type="protein sequence ID" value="KAG6600480.1"/>
    <property type="molecule type" value="Genomic_DNA"/>
</dbReference>
<dbReference type="Pfam" id="PF00295">
    <property type="entry name" value="Glyco_hydro_28"/>
    <property type="match status" value="2"/>
</dbReference>
<dbReference type="GO" id="GO:0071555">
    <property type="term" value="P:cell wall organization"/>
    <property type="evidence" value="ECO:0007669"/>
    <property type="project" value="UniProtKB-KW"/>
</dbReference>
<keyword evidence="7" id="KW-1185">Reference proteome</keyword>
<organism evidence="6 7">
    <name type="scientific">Cucurbita argyrosperma subsp. sororia</name>
    <dbReference type="NCBI Taxonomy" id="37648"/>
    <lineage>
        <taxon>Eukaryota</taxon>
        <taxon>Viridiplantae</taxon>
        <taxon>Streptophyta</taxon>
        <taxon>Embryophyta</taxon>
        <taxon>Tracheophyta</taxon>
        <taxon>Spermatophyta</taxon>
        <taxon>Magnoliopsida</taxon>
        <taxon>eudicotyledons</taxon>
        <taxon>Gunneridae</taxon>
        <taxon>Pentapetalae</taxon>
        <taxon>rosids</taxon>
        <taxon>fabids</taxon>
        <taxon>Cucurbitales</taxon>
        <taxon>Cucurbitaceae</taxon>
        <taxon>Cucurbiteae</taxon>
        <taxon>Cucurbita</taxon>
    </lineage>
</organism>
<keyword evidence="2" id="KW-0964">Secreted</keyword>
<reference evidence="6 7" key="1">
    <citation type="journal article" date="2021" name="Hortic Res">
        <title>The domestication of Cucurbita argyrosperma as revealed by the genome of its wild relative.</title>
        <authorList>
            <person name="Barrera-Redondo J."/>
            <person name="Sanchez-de la Vega G."/>
            <person name="Aguirre-Liguori J.A."/>
            <person name="Castellanos-Morales G."/>
            <person name="Gutierrez-Guerrero Y.T."/>
            <person name="Aguirre-Dugua X."/>
            <person name="Aguirre-Planter E."/>
            <person name="Tenaillon M.I."/>
            <person name="Lira-Saade R."/>
            <person name="Eguiarte L.E."/>
        </authorList>
    </citation>
    <scope>NUCLEOTIDE SEQUENCE [LARGE SCALE GENOMIC DNA]</scope>
    <source>
        <strain evidence="6">JBR-2021</strain>
    </source>
</reference>
<gene>
    <name evidence="6" type="primary">plaa2</name>
    <name evidence="6" type="ORF">SDJN03_05713</name>
</gene>
<sequence length="230" mass="25206">MGLKKCGVVRGLSVVFFLFLFSITEGVRVGRPKIFNVVRYGAIPDGTTDNSKAFLEAWKDACEWKGRGRVYVPKGTFKLKSVLFLGPCEGQMAFVIKGILKAPTDMSFLASDSWINFRYVDQLSVSGGGSLDGEGSVAWPRNECKKNPNCQSLPTTSSGVQISNVTFKNIWGRSKSASAVTLRCSKTRPCKDIVLEDIHLKSSPKVGQIFSSCSNVYGFSYGYQSPRPCL</sequence>
<comment type="similarity">
    <text evidence="4">Belongs to the glycosyl hydrolase 28 family.</text>
</comment>
<accession>A0AAV6NN44</accession>
<evidence type="ECO:0000256" key="5">
    <source>
        <dbReference type="SAM" id="SignalP"/>
    </source>
</evidence>
<keyword evidence="4" id="KW-0378">Hydrolase</keyword>
<keyword evidence="5" id="KW-0732">Signal</keyword>
<evidence type="ECO:0000313" key="6">
    <source>
        <dbReference type="EMBL" id="KAG6600480.1"/>
    </source>
</evidence>
<feature type="non-terminal residue" evidence="6">
    <location>
        <position position="1"/>
    </location>
</feature>
<dbReference type="PANTHER" id="PTHR31375">
    <property type="match status" value="1"/>
</dbReference>
<dbReference type="Proteomes" id="UP000685013">
    <property type="component" value="Chromosome 4"/>
</dbReference>
<dbReference type="GO" id="GO:0005975">
    <property type="term" value="P:carbohydrate metabolic process"/>
    <property type="evidence" value="ECO:0007669"/>
    <property type="project" value="InterPro"/>
</dbReference>
<comment type="subcellular location">
    <subcellularLocation>
        <location evidence="1">Secreted</location>
    </subcellularLocation>
</comment>
<keyword evidence="4" id="KW-0326">Glycosidase</keyword>
<evidence type="ECO:0000256" key="1">
    <source>
        <dbReference type="ARBA" id="ARBA00004613"/>
    </source>
</evidence>
<dbReference type="AlphaFoldDB" id="A0AAV6NN44"/>
<keyword evidence="3" id="KW-0961">Cell wall biogenesis/degradation</keyword>
<evidence type="ECO:0000256" key="2">
    <source>
        <dbReference type="ARBA" id="ARBA00022525"/>
    </source>
</evidence>
<evidence type="ECO:0000256" key="4">
    <source>
        <dbReference type="RuleBase" id="RU361169"/>
    </source>
</evidence>
<protein>
    <submittedName>
        <fullName evidence="6">Exopolygalacturonase</fullName>
    </submittedName>
</protein>
<proteinExistence type="inferred from homology"/>
<dbReference type="GO" id="GO:0004650">
    <property type="term" value="F:polygalacturonase activity"/>
    <property type="evidence" value="ECO:0007669"/>
    <property type="project" value="InterPro"/>
</dbReference>
<comment type="caution">
    <text evidence="6">The sequence shown here is derived from an EMBL/GenBank/DDBJ whole genome shotgun (WGS) entry which is preliminary data.</text>
</comment>
<feature type="chain" id="PRO_5043462189" evidence="5">
    <location>
        <begin position="27"/>
        <end position="230"/>
    </location>
</feature>
<dbReference type="GO" id="GO:0005576">
    <property type="term" value="C:extracellular region"/>
    <property type="evidence" value="ECO:0007669"/>
    <property type="project" value="UniProtKB-SubCell"/>
</dbReference>
<evidence type="ECO:0000256" key="3">
    <source>
        <dbReference type="ARBA" id="ARBA00023316"/>
    </source>
</evidence>
<dbReference type="InterPro" id="IPR000743">
    <property type="entry name" value="Glyco_hydro_28"/>
</dbReference>
<feature type="signal peptide" evidence="5">
    <location>
        <begin position="1"/>
        <end position="26"/>
    </location>
</feature>
<name>A0AAV6NN44_9ROSI</name>